<comment type="caution">
    <text evidence="2">The sequence shown here is derived from an EMBL/GenBank/DDBJ whole genome shotgun (WGS) entry which is preliminary data.</text>
</comment>
<evidence type="ECO:0000313" key="3">
    <source>
        <dbReference type="Proteomes" id="UP001597135"/>
    </source>
</evidence>
<feature type="chain" id="PRO_5045300301" evidence="1">
    <location>
        <begin position="22"/>
        <end position="165"/>
    </location>
</feature>
<keyword evidence="3" id="KW-1185">Reference proteome</keyword>
<evidence type="ECO:0000256" key="1">
    <source>
        <dbReference type="SAM" id="SignalP"/>
    </source>
</evidence>
<dbReference type="InterPro" id="IPR036374">
    <property type="entry name" value="OxRdtase_Mopterin-bd_sf"/>
</dbReference>
<dbReference type="SUPFAM" id="SSF56524">
    <property type="entry name" value="Oxidoreductase molybdopterin-binding domain"/>
    <property type="match status" value="1"/>
</dbReference>
<proteinExistence type="predicted"/>
<evidence type="ECO:0000313" key="2">
    <source>
        <dbReference type="EMBL" id="MFD1344326.1"/>
    </source>
</evidence>
<gene>
    <name evidence="2" type="ORF">ACFQ4E_17990</name>
</gene>
<organism evidence="2 3">
    <name type="scientific">Litorisediminicola beolgyonensis</name>
    <dbReference type="NCBI Taxonomy" id="1173614"/>
    <lineage>
        <taxon>Bacteria</taxon>
        <taxon>Pseudomonadati</taxon>
        <taxon>Pseudomonadota</taxon>
        <taxon>Alphaproteobacteria</taxon>
        <taxon>Rhodobacterales</taxon>
        <taxon>Paracoccaceae</taxon>
        <taxon>Litorisediminicola</taxon>
    </lineage>
</organism>
<feature type="signal peptide" evidence="1">
    <location>
        <begin position="1"/>
        <end position="21"/>
    </location>
</feature>
<dbReference type="EMBL" id="JBHTMU010000045">
    <property type="protein sequence ID" value="MFD1344326.1"/>
    <property type="molecule type" value="Genomic_DNA"/>
</dbReference>
<protein>
    <submittedName>
        <fullName evidence="2">Oxidoreductase</fullName>
    </submittedName>
</protein>
<reference evidence="3" key="1">
    <citation type="journal article" date="2019" name="Int. J. Syst. Evol. Microbiol.">
        <title>The Global Catalogue of Microorganisms (GCM) 10K type strain sequencing project: providing services to taxonomists for standard genome sequencing and annotation.</title>
        <authorList>
            <consortium name="The Broad Institute Genomics Platform"/>
            <consortium name="The Broad Institute Genome Sequencing Center for Infectious Disease"/>
            <person name="Wu L."/>
            <person name="Ma J."/>
        </authorList>
    </citation>
    <scope>NUCLEOTIDE SEQUENCE [LARGE SCALE GENOMIC DNA]</scope>
    <source>
        <strain evidence="3">CCUG 62953</strain>
    </source>
</reference>
<dbReference type="Proteomes" id="UP001597135">
    <property type="component" value="Unassembled WGS sequence"/>
</dbReference>
<accession>A0ABW3ZMH3</accession>
<dbReference type="RefSeq" id="WP_386805909.1">
    <property type="nucleotide sequence ID" value="NZ_JBHTMU010000045.1"/>
</dbReference>
<name>A0ABW3ZMH3_9RHOB</name>
<sequence>MPRFVSVLCAMVLCLAAPVVALDAPEGRAILTVTGNIAQTNDGDAARFDRALLERLDWQEIETHTSFTTGPQRFAGPTLASLLDAVEFAGNTLKLTALNGYEIRFPAEYAFRHGVILALDHDGRAMSVREKGPIWVVFPLDRDGAEDKRFDGEMIWQLSRLHVTD</sequence>
<keyword evidence="1" id="KW-0732">Signal</keyword>